<organism evidence="1 2">
    <name type="scientific">Pyropia yezoensis</name>
    <name type="common">Susabi-nori</name>
    <name type="synonym">Porphyra yezoensis</name>
    <dbReference type="NCBI Taxonomy" id="2788"/>
    <lineage>
        <taxon>Eukaryota</taxon>
        <taxon>Rhodophyta</taxon>
        <taxon>Bangiophyceae</taxon>
        <taxon>Bangiales</taxon>
        <taxon>Bangiaceae</taxon>
        <taxon>Pyropia</taxon>
    </lineage>
</organism>
<evidence type="ECO:0000313" key="2">
    <source>
        <dbReference type="Proteomes" id="UP000798662"/>
    </source>
</evidence>
<comment type="caution">
    <text evidence="1">The sequence shown here is derived from an EMBL/GenBank/DDBJ whole genome shotgun (WGS) entry which is preliminary data.</text>
</comment>
<name>A0ACC3BRA3_PYRYE</name>
<protein>
    <submittedName>
        <fullName evidence="1">Uncharacterized protein</fullName>
    </submittedName>
</protein>
<evidence type="ECO:0000313" key="1">
    <source>
        <dbReference type="EMBL" id="KAK1859926.1"/>
    </source>
</evidence>
<dbReference type="Proteomes" id="UP000798662">
    <property type="component" value="Chromosome 1"/>
</dbReference>
<accession>A0ACC3BRA3</accession>
<sequence>MAAPPAAFAATAATVREEVAVRVAALKSRYADNVCGGTPGLAVVIVGERKDSQTYVRSKRAACEAAGIASFGYELPADSSQESLIDLIRTLNDRTDVHGILVQLPLPAGMNDEVVLDAIALDKDVDGFHALNFGRLAMAGRSPPRAVPCTPKGVIELLDRYGVDPAGKRAVILGRSNIVGLPVALLLMHRNATVTVCHSKTVNVGDLVREADIVVSAVGRPGYVKAEWLKPGVVVVDVGINAVDDATKKRGYRLVGDVEWEGALSVASAITPVPGGVGPMTIAMLLVNTVDAAERSFQHQ</sequence>
<reference evidence="1" key="1">
    <citation type="submission" date="2019-11" db="EMBL/GenBank/DDBJ databases">
        <title>Nori genome reveals adaptations in red seaweeds to the harsh intertidal environment.</title>
        <authorList>
            <person name="Wang D."/>
            <person name="Mao Y."/>
        </authorList>
    </citation>
    <scope>NUCLEOTIDE SEQUENCE</scope>
    <source>
        <tissue evidence="1">Gametophyte</tissue>
    </source>
</reference>
<gene>
    <name evidence="1" type="ORF">I4F81_002518</name>
</gene>
<proteinExistence type="predicted"/>
<dbReference type="EMBL" id="CM020618">
    <property type="protein sequence ID" value="KAK1859926.1"/>
    <property type="molecule type" value="Genomic_DNA"/>
</dbReference>
<keyword evidence="2" id="KW-1185">Reference proteome</keyword>